<comment type="caution">
    <text evidence="2">The sequence shown here is derived from an EMBL/GenBank/DDBJ whole genome shotgun (WGS) entry which is preliminary data.</text>
</comment>
<proteinExistence type="predicted"/>
<dbReference type="SUPFAM" id="SSF52540">
    <property type="entry name" value="P-loop containing nucleoside triphosphate hydrolases"/>
    <property type="match status" value="1"/>
</dbReference>
<dbReference type="PRINTS" id="PR00988">
    <property type="entry name" value="URIDINKINASE"/>
</dbReference>
<feature type="domain" description="Phosphoribulokinase/uridine kinase" evidence="1">
    <location>
        <begin position="5"/>
        <end position="153"/>
    </location>
</feature>
<organism evidence="2 3">
    <name type="scientific">Fluviispira multicolorata</name>
    <dbReference type="NCBI Taxonomy" id="2654512"/>
    <lineage>
        <taxon>Bacteria</taxon>
        <taxon>Pseudomonadati</taxon>
        <taxon>Bdellovibrionota</taxon>
        <taxon>Oligoflexia</taxon>
        <taxon>Silvanigrellales</taxon>
        <taxon>Silvanigrellaceae</taxon>
        <taxon>Fluviispira</taxon>
    </lineage>
</organism>
<dbReference type="AlphaFoldDB" id="A0A833N6Y8"/>
<reference evidence="2 3" key="1">
    <citation type="submission" date="2019-10" db="EMBL/GenBank/DDBJ databases">
        <title>New genus of Silvanigrellaceae.</title>
        <authorList>
            <person name="Pitt A."/>
            <person name="Hahn M.W."/>
        </authorList>
    </citation>
    <scope>NUCLEOTIDE SEQUENCE [LARGE SCALE GENOMIC DNA]</scope>
    <source>
        <strain evidence="2 3">33A1-SZDP</strain>
    </source>
</reference>
<dbReference type="EMBL" id="WFLN01000006">
    <property type="protein sequence ID" value="KAB8031028.1"/>
    <property type="molecule type" value="Genomic_DNA"/>
</dbReference>
<dbReference type="RefSeq" id="WP_152212954.1">
    <property type="nucleotide sequence ID" value="NZ_WFLN01000006.1"/>
</dbReference>
<dbReference type="Gene3D" id="3.40.50.300">
    <property type="entry name" value="P-loop containing nucleotide triphosphate hydrolases"/>
    <property type="match status" value="1"/>
</dbReference>
<evidence type="ECO:0000259" key="1">
    <source>
        <dbReference type="Pfam" id="PF00485"/>
    </source>
</evidence>
<dbReference type="GO" id="GO:0016301">
    <property type="term" value="F:kinase activity"/>
    <property type="evidence" value="ECO:0007669"/>
    <property type="project" value="InterPro"/>
</dbReference>
<dbReference type="Proteomes" id="UP000442694">
    <property type="component" value="Unassembled WGS sequence"/>
</dbReference>
<dbReference type="GO" id="GO:0005524">
    <property type="term" value="F:ATP binding"/>
    <property type="evidence" value="ECO:0007669"/>
    <property type="project" value="InterPro"/>
</dbReference>
<protein>
    <submittedName>
        <fullName evidence="2">AAA family ATPase</fullName>
    </submittedName>
</protein>
<dbReference type="Pfam" id="PF00485">
    <property type="entry name" value="PRK"/>
    <property type="match status" value="1"/>
</dbReference>
<sequence>MNSFVIGISGVSGSGKTTLTQKLSEGLNATKLFWDEFDEVSNSPDDYVEWYNSGRNYDAFDYISLSQTLLELKVGKSIKHPVTGQMLNPSKYIIFDAPLGRLHEQTGKYINFCIHIDTPLDISLVRRTLRDFTDSNKTKEELLEDLNFYMNSSRPLFCDKLLIKLADLVIDGLLTPEEQVKKIISNINNN</sequence>
<gene>
    <name evidence="2" type="ORF">GCL57_08655</name>
</gene>
<name>A0A833N6Y8_9BACT</name>
<evidence type="ECO:0000313" key="3">
    <source>
        <dbReference type="Proteomes" id="UP000442694"/>
    </source>
</evidence>
<dbReference type="InterPro" id="IPR006083">
    <property type="entry name" value="PRK/URK"/>
</dbReference>
<dbReference type="InterPro" id="IPR027417">
    <property type="entry name" value="P-loop_NTPase"/>
</dbReference>
<dbReference type="PANTHER" id="PTHR10285">
    <property type="entry name" value="URIDINE KINASE"/>
    <property type="match status" value="1"/>
</dbReference>
<keyword evidence="3" id="KW-1185">Reference proteome</keyword>
<accession>A0A833N6Y8</accession>
<evidence type="ECO:0000313" key="2">
    <source>
        <dbReference type="EMBL" id="KAB8031028.1"/>
    </source>
</evidence>